<keyword evidence="9" id="KW-0645">Protease</keyword>
<keyword evidence="6" id="KW-0732">Signal</keyword>
<dbReference type="Pfam" id="PF05193">
    <property type="entry name" value="Peptidase_M16_C"/>
    <property type="match status" value="1"/>
</dbReference>
<name>A0A447CYH1_9BRAD</name>
<evidence type="ECO:0000259" key="8">
    <source>
        <dbReference type="Pfam" id="PF05193"/>
    </source>
</evidence>
<comment type="caution">
    <text evidence="9">The sequence shown here is derived from an EMBL/GenBank/DDBJ whole genome shotgun (WGS) entry which is preliminary data.</text>
</comment>
<reference evidence="10" key="1">
    <citation type="submission" date="2018-10" db="EMBL/GenBank/DDBJ databases">
        <authorList>
            <person name="Peiro R."/>
            <person name="Begona"/>
            <person name="Cbmso G."/>
            <person name="Lopez M."/>
            <person name="Gonzalez S."/>
            <person name="Sacristan E."/>
            <person name="Castillo E."/>
        </authorList>
    </citation>
    <scope>NUCLEOTIDE SEQUENCE [LARGE SCALE GENOMIC DNA]</scope>
</reference>
<dbReference type="RefSeq" id="WP_244601662.1">
    <property type="nucleotide sequence ID" value="NZ_UWOC01000168.1"/>
</dbReference>
<evidence type="ECO:0000313" key="9">
    <source>
        <dbReference type="EMBL" id="VCU10352.1"/>
    </source>
</evidence>
<accession>A0A447CYH1</accession>
<dbReference type="AlphaFoldDB" id="A0A447CYH1"/>
<evidence type="ECO:0000256" key="4">
    <source>
        <dbReference type="RuleBase" id="RU004447"/>
    </source>
</evidence>
<keyword evidence="3" id="KW-0482">Metalloprotease</keyword>
<dbReference type="PANTHER" id="PTHR11851">
    <property type="entry name" value="METALLOPROTEASE"/>
    <property type="match status" value="1"/>
</dbReference>
<dbReference type="InterPro" id="IPR011249">
    <property type="entry name" value="Metalloenz_LuxS/M16"/>
</dbReference>
<comment type="similarity">
    <text evidence="2 4">Belongs to the peptidase M16 family.</text>
</comment>
<dbReference type="InterPro" id="IPR011765">
    <property type="entry name" value="Pept_M16_N"/>
</dbReference>
<comment type="cofactor">
    <cofactor evidence="1">
        <name>Zn(2+)</name>
        <dbReference type="ChEBI" id="CHEBI:29105"/>
    </cofactor>
</comment>
<feature type="region of interest" description="Disordered" evidence="5">
    <location>
        <begin position="26"/>
        <end position="47"/>
    </location>
</feature>
<proteinExistence type="inferred from homology"/>
<sequence length="472" mass="50899">MIRSAVMSLAFAAALALPPAAAATAASPPAAPAAPASSGDSAGGALRPSEFTLPNGLQVVVVPDRRSPVVTHMVYYKVGSADEPPGKSGIAHFLEHLMFKGTEKNPSGRFSKMLATIGGQENAFTTSDYTGYFQRVPREYLGEVMAFEADRMTGLVLTDANVLPERDVVLEEYNMRVANSPDARMGEQVAAALYLNHPYGRPVIGWRGEIEKLDRADALAFYRTFYGPNNAVLVVTGDVDPAEVRRLAEATYGKLPARGDLTVRKRPQEPPPAAVRQVTLDDPRVAQPSLNRSYLVPSYATAKRGDAEALDVLAQILGSGPNSRLYQRLVVEKRIATGAGAWYQGSALDATRLGVYARPTPEVALPELEKATDAVIDEIITGGVAADELERAKTRMIADAVYAQDNQASMARWYGTALATGSTVQDVLSWPERVRAVTAEQVRDAARVWLDKRRSATGYLIKSPPTGEEKRS</sequence>
<keyword evidence="10" id="KW-1185">Reference proteome</keyword>
<organism evidence="9 10">
    <name type="scientific">Rhodoplanes serenus</name>
    <dbReference type="NCBI Taxonomy" id="200615"/>
    <lineage>
        <taxon>Bacteria</taxon>
        <taxon>Pseudomonadati</taxon>
        <taxon>Pseudomonadota</taxon>
        <taxon>Alphaproteobacteria</taxon>
        <taxon>Hyphomicrobiales</taxon>
        <taxon>Nitrobacteraceae</taxon>
        <taxon>Rhodoplanes</taxon>
    </lineage>
</organism>
<evidence type="ECO:0000259" key="7">
    <source>
        <dbReference type="Pfam" id="PF00675"/>
    </source>
</evidence>
<evidence type="ECO:0000256" key="3">
    <source>
        <dbReference type="ARBA" id="ARBA00023049"/>
    </source>
</evidence>
<dbReference type="EMBL" id="UWOC01000168">
    <property type="protein sequence ID" value="VCU10352.1"/>
    <property type="molecule type" value="Genomic_DNA"/>
</dbReference>
<dbReference type="PANTHER" id="PTHR11851:SF49">
    <property type="entry name" value="MITOCHONDRIAL-PROCESSING PEPTIDASE SUBUNIT ALPHA"/>
    <property type="match status" value="1"/>
</dbReference>
<evidence type="ECO:0000256" key="1">
    <source>
        <dbReference type="ARBA" id="ARBA00001947"/>
    </source>
</evidence>
<dbReference type="PROSITE" id="PS00143">
    <property type="entry name" value="INSULINASE"/>
    <property type="match status" value="1"/>
</dbReference>
<dbReference type="GO" id="GO:0004222">
    <property type="term" value="F:metalloendopeptidase activity"/>
    <property type="evidence" value="ECO:0007669"/>
    <property type="project" value="InterPro"/>
</dbReference>
<gene>
    <name evidence="9" type="ORF">RHODGE_RHODGE_03542</name>
</gene>
<evidence type="ECO:0000313" key="10">
    <source>
        <dbReference type="Proteomes" id="UP000289200"/>
    </source>
</evidence>
<feature type="domain" description="Peptidase M16 N-terminal" evidence="7">
    <location>
        <begin position="60"/>
        <end position="204"/>
    </location>
</feature>
<keyword evidence="3" id="KW-0378">Hydrolase</keyword>
<feature type="compositionally biased region" description="Low complexity" evidence="5">
    <location>
        <begin position="26"/>
        <end position="45"/>
    </location>
</feature>
<evidence type="ECO:0000256" key="6">
    <source>
        <dbReference type="SAM" id="SignalP"/>
    </source>
</evidence>
<dbReference type="GO" id="GO:0006508">
    <property type="term" value="P:proteolysis"/>
    <property type="evidence" value="ECO:0007669"/>
    <property type="project" value="UniProtKB-KW"/>
</dbReference>
<protein>
    <submittedName>
        <fullName evidence="9">Zinc protease</fullName>
    </submittedName>
</protein>
<evidence type="ECO:0000256" key="5">
    <source>
        <dbReference type="SAM" id="MobiDB-lite"/>
    </source>
</evidence>
<dbReference type="InterPro" id="IPR001431">
    <property type="entry name" value="Pept_M16_Zn_BS"/>
</dbReference>
<dbReference type="InterPro" id="IPR050361">
    <property type="entry name" value="MPP/UQCRC_Complex"/>
</dbReference>
<feature type="chain" id="PRO_5019379631" evidence="6">
    <location>
        <begin position="23"/>
        <end position="472"/>
    </location>
</feature>
<dbReference type="Gene3D" id="3.30.830.10">
    <property type="entry name" value="Metalloenzyme, LuxS/M16 peptidase-like"/>
    <property type="match status" value="2"/>
</dbReference>
<dbReference type="InterPro" id="IPR007863">
    <property type="entry name" value="Peptidase_M16_C"/>
</dbReference>
<dbReference type="SUPFAM" id="SSF63411">
    <property type="entry name" value="LuxS/MPP-like metallohydrolase"/>
    <property type="match status" value="2"/>
</dbReference>
<evidence type="ECO:0000256" key="2">
    <source>
        <dbReference type="ARBA" id="ARBA00007261"/>
    </source>
</evidence>
<feature type="domain" description="Peptidase M16 C-terminal" evidence="8">
    <location>
        <begin position="212"/>
        <end position="395"/>
    </location>
</feature>
<feature type="signal peptide" evidence="6">
    <location>
        <begin position="1"/>
        <end position="22"/>
    </location>
</feature>
<dbReference type="Proteomes" id="UP000289200">
    <property type="component" value="Unassembled WGS sequence"/>
</dbReference>
<dbReference type="GO" id="GO:0046872">
    <property type="term" value="F:metal ion binding"/>
    <property type="evidence" value="ECO:0007669"/>
    <property type="project" value="InterPro"/>
</dbReference>
<dbReference type="Pfam" id="PF00675">
    <property type="entry name" value="Peptidase_M16"/>
    <property type="match status" value="1"/>
</dbReference>